<evidence type="ECO:0000256" key="5">
    <source>
        <dbReference type="ARBA" id="ARBA00022679"/>
    </source>
</evidence>
<evidence type="ECO:0000256" key="8">
    <source>
        <dbReference type="SAM" id="MobiDB-lite"/>
    </source>
</evidence>
<comment type="subcellular location">
    <subcellularLocation>
        <location evidence="1">Mitochondrion</location>
    </subcellularLocation>
</comment>
<feature type="compositionally biased region" description="Basic and acidic residues" evidence="8">
    <location>
        <begin position="412"/>
        <end position="426"/>
    </location>
</feature>
<accession>A0A7S4EGJ7</accession>
<dbReference type="Gene3D" id="3.40.50.12710">
    <property type="match status" value="1"/>
</dbReference>
<dbReference type="EMBL" id="HBIX01005183">
    <property type="protein sequence ID" value="CAE0711366.1"/>
    <property type="molecule type" value="Transcribed_RNA"/>
</dbReference>
<comment type="similarity">
    <text evidence="2">Belongs to the NDUFAF7 family.</text>
</comment>
<sequence>MFSSSLTVISRRLSSRGGTGAAAQNCCRFMGTSSKNKKKAMQRQRKLDAATASNSTDMPQEYSEECLSSSSSLPTPPQSTRIISDPVITSSGGTFDRTANLSKLQLRLRIDDYLEKYDLSDDYHGASSSSNDNSSIGNNSAAPTWESNKLIAPPTLGGSVTGAAGLLMRSSSTLATGKNQNRNILNDQDDDGFLVDRDSMFDPAIHLPHAPKDWKGYEPSTPLSDFLMQRIGVSGQPISTAEYMRHALTHPLYGYYTSKEYQNENPDDDSDGWDDDDYDVDVVDASETETKIASEGRSTIFGRGGDFVTAPELSSVFGHSLCVWFMTIWQQEPLGKPSDIQFVELGPGRGTLIADLLELAHSSKLMNFGQAIRTVHLVEASIELRREQQATLKKALSHLIRLEFVDDGWESNSDKKEDDKQDDRNNNKNNDGEDDVDDKTFVNTIRIEWHNDFSSFQSKRDKSIPTMVVMQEFLDALPVHQFQKTEDGWRERMIDVVSADETNEAGEPVPTTPIDPNKSSEDGSNNRKELIPRLRQVLAPNITPAVDLLLSSSYDQYAHFPEGTVVEICPDALFLIQDVGKVLEESQGAALIVDYGEEGTTDTLRAFSRHQQVPLTSRPGQVDVTADVDFFAIKNCLSVDAFKKSQGTSTGTANEGDADSDAKEIVPSSIHAFGPVPQGEFLMKMGAGELTMNAIEKEETTEEQAQAFADALKYLVMPEHMGQKFKVLALSRKRDDLFGPAGIE</sequence>
<gene>
    <name evidence="9" type="ORF">PAUS00366_LOCUS4118</name>
</gene>
<dbReference type="EC" id="2.1.1.320" evidence="3"/>
<keyword evidence="4" id="KW-0489">Methyltransferase</keyword>
<evidence type="ECO:0000256" key="6">
    <source>
        <dbReference type="ARBA" id="ARBA00023128"/>
    </source>
</evidence>
<name>A0A7S4EGJ7_9STRA</name>
<keyword evidence="6" id="KW-0496">Mitochondrion</keyword>
<dbReference type="Pfam" id="PF02636">
    <property type="entry name" value="Methyltransf_28"/>
    <property type="match status" value="1"/>
</dbReference>
<dbReference type="GO" id="GO:0035243">
    <property type="term" value="F:protein-arginine omega-N symmetric methyltransferase activity"/>
    <property type="evidence" value="ECO:0007669"/>
    <property type="project" value="UniProtKB-EC"/>
</dbReference>
<dbReference type="SUPFAM" id="SSF53335">
    <property type="entry name" value="S-adenosyl-L-methionine-dependent methyltransferases"/>
    <property type="match status" value="2"/>
</dbReference>
<dbReference type="AlphaFoldDB" id="A0A7S4EGJ7"/>
<comment type="catalytic activity">
    <reaction evidence="7">
        <text>L-arginyl-[protein] + 2 S-adenosyl-L-methionine = N(omega),N(omega)'-dimethyl-L-arginyl-[protein] + 2 S-adenosyl-L-homocysteine + 2 H(+)</text>
        <dbReference type="Rhea" id="RHEA:48108"/>
        <dbReference type="Rhea" id="RHEA-COMP:10532"/>
        <dbReference type="Rhea" id="RHEA-COMP:11992"/>
        <dbReference type="ChEBI" id="CHEBI:15378"/>
        <dbReference type="ChEBI" id="CHEBI:29965"/>
        <dbReference type="ChEBI" id="CHEBI:57856"/>
        <dbReference type="ChEBI" id="CHEBI:59789"/>
        <dbReference type="ChEBI" id="CHEBI:88221"/>
        <dbReference type="EC" id="2.1.1.320"/>
    </reaction>
</comment>
<organism evidence="9">
    <name type="scientific">Pseudo-nitzschia australis</name>
    <dbReference type="NCBI Taxonomy" id="44445"/>
    <lineage>
        <taxon>Eukaryota</taxon>
        <taxon>Sar</taxon>
        <taxon>Stramenopiles</taxon>
        <taxon>Ochrophyta</taxon>
        <taxon>Bacillariophyta</taxon>
        <taxon>Bacillariophyceae</taxon>
        <taxon>Bacillariophycidae</taxon>
        <taxon>Bacillariales</taxon>
        <taxon>Bacillariaceae</taxon>
        <taxon>Pseudo-nitzschia</taxon>
    </lineage>
</organism>
<dbReference type="GO" id="GO:0005739">
    <property type="term" value="C:mitochondrion"/>
    <property type="evidence" value="ECO:0007669"/>
    <property type="project" value="UniProtKB-SubCell"/>
</dbReference>
<dbReference type="InterPro" id="IPR038375">
    <property type="entry name" value="NDUFAF7_sf"/>
</dbReference>
<dbReference type="InterPro" id="IPR029063">
    <property type="entry name" value="SAM-dependent_MTases_sf"/>
</dbReference>
<evidence type="ECO:0000256" key="2">
    <source>
        <dbReference type="ARBA" id="ARBA00005891"/>
    </source>
</evidence>
<dbReference type="PANTHER" id="PTHR12049:SF7">
    <property type="entry name" value="PROTEIN ARGININE METHYLTRANSFERASE NDUFAF7, MITOCHONDRIAL"/>
    <property type="match status" value="1"/>
</dbReference>
<reference evidence="9" key="1">
    <citation type="submission" date="2021-01" db="EMBL/GenBank/DDBJ databases">
        <authorList>
            <person name="Corre E."/>
            <person name="Pelletier E."/>
            <person name="Niang G."/>
            <person name="Scheremetjew M."/>
            <person name="Finn R."/>
            <person name="Kale V."/>
            <person name="Holt S."/>
            <person name="Cochrane G."/>
            <person name="Meng A."/>
            <person name="Brown T."/>
            <person name="Cohen L."/>
        </authorList>
    </citation>
    <scope>NUCLEOTIDE SEQUENCE</scope>
    <source>
        <strain evidence="9">10249 10 AB</strain>
    </source>
</reference>
<dbReference type="GO" id="GO:0032259">
    <property type="term" value="P:methylation"/>
    <property type="evidence" value="ECO:0007669"/>
    <property type="project" value="UniProtKB-KW"/>
</dbReference>
<proteinExistence type="inferred from homology"/>
<evidence type="ECO:0000256" key="7">
    <source>
        <dbReference type="ARBA" id="ARBA00048612"/>
    </source>
</evidence>
<evidence type="ECO:0000256" key="3">
    <source>
        <dbReference type="ARBA" id="ARBA00011935"/>
    </source>
</evidence>
<dbReference type="GO" id="GO:0032981">
    <property type="term" value="P:mitochondrial respiratory chain complex I assembly"/>
    <property type="evidence" value="ECO:0007669"/>
    <property type="project" value="TreeGrafter"/>
</dbReference>
<evidence type="ECO:0000256" key="4">
    <source>
        <dbReference type="ARBA" id="ARBA00022603"/>
    </source>
</evidence>
<dbReference type="PANTHER" id="PTHR12049">
    <property type="entry name" value="PROTEIN ARGININE METHYLTRANSFERASE NDUFAF7, MITOCHONDRIAL"/>
    <property type="match status" value="1"/>
</dbReference>
<protein>
    <recommendedName>
        <fullName evidence="3">type II protein arginine methyltransferase</fullName>
        <ecNumber evidence="3">2.1.1.320</ecNumber>
    </recommendedName>
</protein>
<feature type="compositionally biased region" description="Basic residues" evidence="8">
    <location>
        <begin position="35"/>
        <end position="44"/>
    </location>
</feature>
<feature type="region of interest" description="Disordered" evidence="8">
    <location>
        <begin position="410"/>
        <end position="437"/>
    </location>
</feature>
<feature type="region of interest" description="Disordered" evidence="8">
    <location>
        <begin position="33"/>
        <end position="89"/>
    </location>
</feature>
<dbReference type="InterPro" id="IPR003788">
    <property type="entry name" value="NDUFAF7"/>
</dbReference>
<evidence type="ECO:0000313" key="9">
    <source>
        <dbReference type="EMBL" id="CAE0711366.1"/>
    </source>
</evidence>
<keyword evidence="5" id="KW-0808">Transferase</keyword>
<feature type="region of interest" description="Disordered" evidence="8">
    <location>
        <begin position="499"/>
        <end position="526"/>
    </location>
</feature>
<evidence type="ECO:0000256" key="1">
    <source>
        <dbReference type="ARBA" id="ARBA00004173"/>
    </source>
</evidence>